<dbReference type="InterPro" id="IPR002110">
    <property type="entry name" value="Ankyrin_rpt"/>
</dbReference>
<reference evidence="4" key="1">
    <citation type="submission" date="2013-07" db="EMBL/GenBank/DDBJ databases">
        <title>The genome of Eucalyptus grandis.</title>
        <authorList>
            <person name="Schmutz J."/>
            <person name="Hayes R."/>
            <person name="Myburg A."/>
            <person name="Tuskan G."/>
            <person name="Grattapaglia D."/>
            <person name="Rokhsar D.S."/>
        </authorList>
    </citation>
    <scope>NUCLEOTIDE SEQUENCE</scope>
    <source>
        <tissue evidence="4">Leaf extractions</tissue>
    </source>
</reference>
<keyword evidence="2" id="KW-0812">Transmembrane</keyword>
<dbReference type="eggNOG" id="KOG0504">
    <property type="taxonomic scope" value="Eukaryota"/>
</dbReference>
<feature type="transmembrane region" description="Helical" evidence="2">
    <location>
        <begin position="447"/>
        <end position="471"/>
    </location>
</feature>
<dbReference type="PANTHER" id="PTHR24177">
    <property type="entry name" value="CASKIN"/>
    <property type="match status" value="1"/>
</dbReference>
<evidence type="ECO:0000313" key="4">
    <source>
        <dbReference type="EMBL" id="KCW82143.1"/>
    </source>
</evidence>
<dbReference type="Pfam" id="PF12796">
    <property type="entry name" value="Ank_2"/>
    <property type="match status" value="1"/>
</dbReference>
<dbReference type="PANTHER" id="PTHR24177:SF365">
    <property type="entry name" value="ANKYRIN REPEAT-CONTAINING PROTEIN NPR4-LIKE ISOFORM X1"/>
    <property type="match status" value="1"/>
</dbReference>
<dbReference type="Pfam" id="PF13962">
    <property type="entry name" value="PGG"/>
    <property type="match status" value="1"/>
</dbReference>
<name>A0A059CUJ0_EUCGR</name>
<evidence type="ECO:0000256" key="1">
    <source>
        <dbReference type="SAM" id="MobiDB-lite"/>
    </source>
</evidence>
<dbReference type="SUPFAM" id="SSF48403">
    <property type="entry name" value="Ankyrin repeat"/>
    <property type="match status" value="1"/>
</dbReference>
<dbReference type="EMBL" id="KK198755">
    <property type="protein sequence ID" value="KCW82143.1"/>
    <property type="molecule type" value="Genomic_DNA"/>
</dbReference>
<feature type="region of interest" description="Disordered" evidence="1">
    <location>
        <begin position="1"/>
        <end position="24"/>
    </location>
</feature>
<feature type="transmembrane region" description="Helical" evidence="2">
    <location>
        <begin position="409"/>
        <end position="427"/>
    </location>
</feature>
<keyword evidence="2" id="KW-0472">Membrane</keyword>
<keyword evidence="2" id="KW-1133">Transmembrane helix</keyword>
<dbReference type="SMART" id="SM00248">
    <property type="entry name" value="ANK"/>
    <property type="match status" value="2"/>
</dbReference>
<feature type="transmembrane region" description="Helical" evidence="2">
    <location>
        <begin position="492"/>
        <end position="514"/>
    </location>
</feature>
<evidence type="ECO:0000256" key="2">
    <source>
        <dbReference type="SAM" id="Phobius"/>
    </source>
</evidence>
<dbReference type="AlphaFoldDB" id="A0A059CUJ0"/>
<dbReference type="InParanoid" id="A0A059CUJ0"/>
<dbReference type="InterPro" id="IPR026961">
    <property type="entry name" value="PGG_dom"/>
</dbReference>
<organism evidence="4">
    <name type="scientific">Eucalyptus grandis</name>
    <name type="common">Flooded gum</name>
    <dbReference type="NCBI Taxonomy" id="71139"/>
    <lineage>
        <taxon>Eukaryota</taxon>
        <taxon>Viridiplantae</taxon>
        <taxon>Streptophyta</taxon>
        <taxon>Embryophyta</taxon>
        <taxon>Tracheophyta</taxon>
        <taxon>Spermatophyta</taxon>
        <taxon>Magnoliopsida</taxon>
        <taxon>eudicotyledons</taxon>
        <taxon>Gunneridae</taxon>
        <taxon>Pentapetalae</taxon>
        <taxon>rosids</taxon>
        <taxon>malvids</taxon>
        <taxon>Myrtales</taxon>
        <taxon>Myrtaceae</taxon>
        <taxon>Myrtoideae</taxon>
        <taxon>Eucalypteae</taxon>
        <taxon>Eucalyptus</taxon>
    </lineage>
</organism>
<evidence type="ECO:0000259" key="3">
    <source>
        <dbReference type="Pfam" id="PF13962"/>
    </source>
</evidence>
<feature type="domain" description="PGG" evidence="3">
    <location>
        <begin position="399"/>
        <end position="512"/>
    </location>
</feature>
<accession>A0A059CUJ0</accession>
<proteinExistence type="predicted"/>
<dbReference type="STRING" id="71139.A0A059CUJ0"/>
<dbReference type="GO" id="GO:0016020">
    <property type="term" value="C:membrane"/>
    <property type="evidence" value="ECO:0000318"/>
    <property type="project" value="GO_Central"/>
</dbReference>
<feature type="transmembrane region" description="Helical" evidence="2">
    <location>
        <begin position="520"/>
        <end position="545"/>
    </location>
</feature>
<sequence>MRGADVRLSVPSDPSQSRGAPEISENVVDEPYYRPLLQAAFRGDWEFATRFFEQDAASKTAKITSRSETLLHIAALSGQDEFLVNLVELLSPYPEALEMVDCDDRTALHNAVLGGRIRMVKALVRSNPRLTQLRDKEGRVPLGISAKEASVHKEIAWFLAKSTTDDEPSHPFRNPSAIETIIDLTTAGHHDITLYLVGRYPHLLPYKAQVLIIKRVHEVKLRNMAAVELAKQVCIAISYMNNAEITEFFENGDLLYAATVKGISEIVKLCIQFFPDLIRIRPNGSSLPAHAVRYRQARILGLFLQLSSTAELSLVLGPTDEDSQAIMFAAASYFPYHDTVTKVAGATFQMQRELKWYKAVESWVHPLWRNSYMETTGGVNMTYWNGFVKNHQELLEKGEKWVKDTANSCMLVSTLIATVLFAATFTVPGGNDDKNGVPLLLGEDSFLVFTISDVLGLFSSVMAILLFLAILTSRYEARDFLEALPQKIIMGLCFLFLSLAFMLVAFAASLTLVLEERVEWVLIPITLLASLPMVLFVILQLPLLYQMVKSTYGPNIFCPDGIWDGVNYTKQDQ</sequence>
<dbReference type="InterPro" id="IPR036770">
    <property type="entry name" value="Ankyrin_rpt-contain_sf"/>
</dbReference>
<protein>
    <recommendedName>
        <fullName evidence="3">PGG domain-containing protein</fullName>
    </recommendedName>
</protein>
<dbReference type="Gramene" id="KCW82143">
    <property type="protein sequence ID" value="KCW82143"/>
    <property type="gene ID" value="EUGRSUZ_C03534"/>
</dbReference>
<gene>
    <name evidence="4" type="ORF">EUGRSUZ_C03534</name>
</gene>
<dbReference type="Gene3D" id="1.25.40.20">
    <property type="entry name" value="Ankyrin repeat-containing domain"/>
    <property type="match status" value="1"/>
</dbReference>
<dbReference type="OMA" id="AESIACA"/>